<evidence type="ECO:0000256" key="8">
    <source>
        <dbReference type="ARBA" id="ARBA00040914"/>
    </source>
</evidence>
<keyword evidence="6 9" id="KW-0472">Membrane</keyword>
<comment type="similarity">
    <text evidence="7">Belongs to the major facilitator superfamily. Drug:H(+) antiporter-3 (DHA3) (TC 2.A.1.21) family.</text>
</comment>
<evidence type="ECO:0000256" key="1">
    <source>
        <dbReference type="ARBA" id="ARBA00004429"/>
    </source>
</evidence>
<dbReference type="Proteomes" id="UP000248783">
    <property type="component" value="Unassembled WGS sequence"/>
</dbReference>
<feature type="transmembrane region" description="Helical" evidence="9">
    <location>
        <begin position="364"/>
        <end position="385"/>
    </location>
</feature>
<dbReference type="InterPro" id="IPR036259">
    <property type="entry name" value="MFS_trans_sf"/>
</dbReference>
<reference evidence="11 12" key="1">
    <citation type="submission" date="2018-06" db="EMBL/GenBank/DDBJ databases">
        <title>Whole genome sequencing of a novel hydrocarbon degrading bacterial strain, PW21 isolated from oil contaminated produced water sample.</title>
        <authorList>
            <person name="Nagkirti P."/>
            <person name="Shaikh A."/>
            <person name="Gowdaman V."/>
            <person name="Engineer A.E."/>
            <person name="Dagar S."/>
            <person name="Dhakephalkar P.K."/>
        </authorList>
    </citation>
    <scope>NUCLEOTIDE SEQUENCE [LARGE SCALE GENOMIC DNA]</scope>
    <source>
        <strain evidence="11 12">PW21</strain>
    </source>
</reference>
<name>A0A2W5WQ93_9MICO</name>
<evidence type="ECO:0000256" key="2">
    <source>
        <dbReference type="ARBA" id="ARBA00022448"/>
    </source>
</evidence>
<feature type="transmembrane region" description="Helical" evidence="9">
    <location>
        <begin position="144"/>
        <end position="163"/>
    </location>
</feature>
<proteinExistence type="inferred from homology"/>
<keyword evidence="2" id="KW-0813">Transport</keyword>
<feature type="transmembrane region" description="Helical" evidence="9">
    <location>
        <begin position="169"/>
        <end position="188"/>
    </location>
</feature>
<dbReference type="Gene3D" id="1.20.1250.20">
    <property type="entry name" value="MFS general substrate transporter like domains"/>
    <property type="match status" value="1"/>
</dbReference>
<feature type="transmembrane region" description="Helical" evidence="9">
    <location>
        <begin position="12"/>
        <end position="32"/>
    </location>
</feature>
<feature type="transmembrane region" description="Helical" evidence="9">
    <location>
        <begin position="298"/>
        <end position="315"/>
    </location>
</feature>
<evidence type="ECO:0000259" key="10">
    <source>
        <dbReference type="PROSITE" id="PS50850"/>
    </source>
</evidence>
<feature type="transmembrane region" description="Helical" evidence="9">
    <location>
        <begin position="239"/>
        <end position="262"/>
    </location>
</feature>
<dbReference type="PANTHER" id="PTHR23513">
    <property type="entry name" value="INTEGRAL MEMBRANE EFFLUX PROTEIN-RELATED"/>
    <property type="match status" value="1"/>
</dbReference>
<dbReference type="InterPro" id="IPR020846">
    <property type="entry name" value="MFS_dom"/>
</dbReference>
<evidence type="ECO:0000256" key="9">
    <source>
        <dbReference type="SAM" id="Phobius"/>
    </source>
</evidence>
<comment type="caution">
    <text evidence="11">The sequence shown here is derived from an EMBL/GenBank/DDBJ whole genome shotgun (WGS) entry which is preliminary data.</text>
</comment>
<dbReference type="AlphaFoldDB" id="A0A2W5WQ93"/>
<keyword evidence="12" id="KW-1185">Reference proteome</keyword>
<feature type="transmembrane region" description="Helical" evidence="9">
    <location>
        <begin position="38"/>
        <end position="60"/>
    </location>
</feature>
<feature type="transmembrane region" description="Helical" evidence="9">
    <location>
        <begin position="321"/>
        <end position="344"/>
    </location>
</feature>
<feature type="transmembrane region" description="Helical" evidence="9">
    <location>
        <begin position="391"/>
        <end position="412"/>
    </location>
</feature>
<evidence type="ECO:0000256" key="5">
    <source>
        <dbReference type="ARBA" id="ARBA00022989"/>
    </source>
</evidence>
<dbReference type="Pfam" id="PF07690">
    <property type="entry name" value="MFS_1"/>
    <property type="match status" value="1"/>
</dbReference>
<keyword evidence="3" id="KW-1003">Cell membrane</keyword>
<protein>
    <recommendedName>
        <fullName evidence="8">Multidrug efflux pump Tap</fullName>
    </recommendedName>
</protein>
<dbReference type="GO" id="GO:0022857">
    <property type="term" value="F:transmembrane transporter activity"/>
    <property type="evidence" value="ECO:0007669"/>
    <property type="project" value="InterPro"/>
</dbReference>
<evidence type="ECO:0000313" key="12">
    <source>
        <dbReference type="Proteomes" id="UP000248783"/>
    </source>
</evidence>
<dbReference type="RefSeq" id="WP_111250915.1">
    <property type="nucleotide sequence ID" value="NZ_QKWH01000005.1"/>
</dbReference>
<gene>
    <name evidence="11" type="ORF">DNL40_08965</name>
</gene>
<dbReference type="PROSITE" id="PS50850">
    <property type="entry name" value="MFS"/>
    <property type="match status" value="1"/>
</dbReference>
<comment type="subcellular location">
    <subcellularLocation>
        <location evidence="1">Cell inner membrane</location>
        <topology evidence="1">Multi-pass membrane protein</topology>
    </subcellularLocation>
</comment>
<dbReference type="GO" id="GO:0005886">
    <property type="term" value="C:plasma membrane"/>
    <property type="evidence" value="ECO:0007669"/>
    <property type="project" value="UniProtKB-SubCell"/>
</dbReference>
<dbReference type="PANTHER" id="PTHR23513:SF9">
    <property type="entry name" value="ENTEROBACTIN EXPORTER ENTS"/>
    <property type="match status" value="1"/>
</dbReference>
<evidence type="ECO:0000256" key="7">
    <source>
        <dbReference type="ARBA" id="ARBA00038075"/>
    </source>
</evidence>
<accession>A0A2W5WQ93</accession>
<keyword evidence="4 9" id="KW-0812">Transmembrane</keyword>
<organism evidence="11 12">
    <name type="scientific">Xylanimonas oleitrophica</name>
    <dbReference type="NCBI Taxonomy" id="2607479"/>
    <lineage>
        <taxon>Bacteria</taxon>
        <taxon>Bacillati</taxon>
        <taxon>Actinomycetota</taxon>
        <taxon>Actinomycetes</taxon>
        <taxon>Micrococcales</taxon>
        <taxon>Promicromonosporaceae</taxon>
        <taxon>Xylanimonas</taxon>
    </lineage>
</organism>
<keyword evidence="5 9" id="KW-1133">Transmembrane helix</keyword>
<dbReference type="EMBL" id="QKWH01000005">
    <property type="protein sequence ID" value="PZR53122.1"/>
    <property type="molecule type" value="Genomic_DNA"/>
</dbReference>
<dbReference type="InterPro" id="IPR011701">
    <property type="entry name" value="MFS"/>
</dbReference>
<sequence length="425" mass="41964">MGRSTWVYLGSYCLSLLGNGIASVVFPLLVLARTGDVLAAGVVAGASAAAAAVVGLLAGVVVDRVNRRTVSIVSDVLSAASVAALPVVDALWGLDMTWFLVLAVVGALGDAPGMTARETLLPGLVRLSGDRPGSLDRLVGIREALAGAVLLAGPGLGGLLVAVLGVGSAVLLVTAGASVAAALLTLLVQREAGAVSIAPRPGGTEQARGLGTGVRQVLTDLGAAWRFVLTHRLVRGTTFLSASLVAVVAALQTTVMPAYFTAADAPGLTGLVLSGFSLGALLGAGLYAATAGRVARRAWFVVGMVGMIVGFTAIGTLAAPWVVLAAAVLIGLTNGPVSAVLGVATIEATPDAMRGRVLGAQNALMMAAPAVSTAPVAAVATTWGLPAAGLALAAVVAATAVVALLVPAFRVLHAGAPVGRGEQEV</sequence>
<evidence type="ECO:0000313" key="11">
    <source>
        <dbReference type="EMBL" id="PZR53122.1"/>
    </source>
</evidence>
<evidence type="ECO:0000256" key="3">
    <source>
        <dbReference type="ARBA" id="ARBA00022475"/>
    </source>
</evidence>
<evidence type="ECO:0000256" key="6">
    <source>
        <dbReference type="ARBA" id="ARBA00023136"/>
    </source>
</evidence>
<evidence type="ECO:0000256" key="4">
    <source>
        <dbReference type="ARBA" id="ARBA00022692"/>
    </source>
</evidence>
<feature type="transmembrane region" description="Helical" evidence="9">
    <location>
        <begin position="268"/>
        <end position="289"/>
    </location>
</feature>
<dbReference type="SUPFAM" id="SSF103473">
    <property type="entry name" value="MFS general substrate transporter"/>
    <property type="match status" value="1"/>
</dbReference>
<feature type="domain" description="Major facilitator superfamily (MFS) profile" evidence="10">
    <location>
        <begin position="1"/>
        <end position="411"/>
    </location>
</feature>